<dbReference type="OrthoDB" id="449340at2759"/>
<name>A0A9D4CTG1_DREPO</name>
<keyword evidence="1" id="KW-1133">Transmembrane helix</keyword>
<dbReference type="AlphaFoldDB" id="A0A9D4CTG1"/>
<reference evidence="2" key="2">
    <citation type="submission" date="2020-11" db="EMBL/GenBank/DDBJ databases">
        <authorList>
            <person name="McCartney M.A."/>
            <person name="Auch B."/>
            <person name="Kono T."/>
            <person name="Mallez S."/>
            <person name="Becker A."/>
            <person name="Gohl D.M."/>
            <person name="Silverstein K.A.T."/>
            <person name="Koren S."/>
            <person name="Bechman K.B."/>
            <person name="Herman A."/>
            <person name="Abrahante J.E."/>
            <person name="Garbe J."/>
        </authorList>
    </citation>
    <scope>NUCLEOTIDE SEQUENCE</scope>
    <source>
        <strain evidence="2">Duluth1</strain>
        <tissue evidence="2">Whole animal</tissue>
    </source>
</reference>
<protein>
    <submittedName>
        <fullName evidence="2">Uncharacterized protein</fullName>
    </submittedName>
</protein>
<keyword evidence="3" id="KW-1185">Reference proteome</keyword>
<proteinExistence type="predicted"/>
<reference evidence="2" key="1">
    <citation type="journal article" date="2019" name="bioRxiv">
        <title>The Genome of the Zebra Mussel, Dreissena polymorpha: A Resource for Invasive Species Research.</title>
        <authorList>
            <person name="McCartney M.A."/>
            <person name="Auch B."/>
            <person name="Kono T."/>
            <person name="Mallez S."/>
            <person name="Zhang Y."/>
            <person name="Obille A."/>
            <person name="Becker A."/>
            <person name="Abrahante J.E."/>
            <person name="Garbe J."/>
            <person name="Badalamenti J.P."/>
            <person name="Herman A."/>
            <person name="Mangelson H."/>
            <person name="Liachko I."/>
            <person name="Sullivan S."/>
            <person name="Sone E.D."/>
            <person name="Koren S."/>
            <person name="Silverstein K.A.T."/>
            <person name="Beckman K.B."/>
            <person name="Gohl D.M."/>
        </authorList>
    </citation>
    <scope>NUCLEOTIDE SEQUENCE</scope>
    <source>
        <strain evidence="2">Duluth1</strain>
        <tissue evidence="2">Whole animal</tissue>
    </source>
</reference>
<dbReference type="EMBL" id="JAIWYP010000012">
    <property type="protein sequence ID" value="KAH3729998.1"/>
    <property type="molecule type" value="Genomic_DNA"/>
</dbReference>
<dbReference type="Proteomes" id="UP000828390">
    <property type="component" value="Unassembled WGS sequence"/>
</dbReference>
<keyword evidence="1" id="KW-0472">Membrane</keyword>
<dbReference type="PANTHER" id="PTHR35378">
    <property type="entry name" value="UNNAMED PRODUCT"/>
    <property type="match status" value="1"/>
</dbReference>
<sequence>MLRLRPSDIHYSQDSINNTFDARCKHSGVSIGQTLDDILEGRTNMNSIPIITVVERKGKWVTADNRRLWVFRELEWLGKCIYIDVYEDYFIPAEKLTSTNGGITVRVRGHTGSYWLNRLSSMNNDNIALRNSYDANNARSYSSNSYSYPSPPARVQLPQYVYQESISSNSYKRASPEPRENDGWCEKILTILCMMLIVVIVWNVSI</sequence>
<feature type="transmembrane region" description="Helical" evidence="1">
    <location>
        <begin position="188"/>
        <end position="205"/>
    </location>
</feature>
<evidence type="ECO:0000313" key="3">
    <source>
        <dbReference type="Proteomes" id="UP000828390"/>
    </source>
</evidence>
<accession>A0A9D4CTG1</accession>
<keyword evidence="1" id="KW-0812">Transmembrane</keyword>
<comment type="caution">
    <text evidence="2">The sequence shown here is derived from an EMBL/GenBank/DDBJ whole genome shotgun (WGS) entry which is preliminary data.</text>
</comment>
<evidence type="ECO:0000256" key="1">
    <source>
        <dbReference type="SAM" id="Phobius"/>
    </source>
</evidence>
<evidence type="ECO:0000313" key="2">
    <source>
        <dbReference type="EMBL" id="KAH3729998.1"/>
    </source>
</evidence>
<gene>
    <name evidence="2" type="ORF">DPMN_055977</name>
</gene>
<dbReference type="PANTHER" id="PTHR35378:SF1">
    <property type="entry name" value="C2H2-TYPE DOMAIN-CONTAINING PROTEIN"/>
    <property type="match status" value="1"/>
</dbReference>
<organism evidence="2 3">
    <name type="scientific">Dreissena polymorpha</name>
    <name type="common">Zebra mussel</name>
    <name type="synonym">Mytilus polymorpha</name>
    <dbReference type="NCBI Taxonomy" id="45954"/>
    <lineage>
        <taxon>Eukaryota</taxon>
        <taxon>Metazoa</taxon>
        <taxon>Spiralia</taxon>
        <taxon>Lophotrochozoa</taxon>
        <taxon>Mollusca</taxon>
        <taxon>Bivalvia</taxon>
        <taxon>Autobranchia</taxon>
        <taxon>Heteroconchia</taxon>
        <taxon>Euheterodonta</taxon>
        <taxon>Imparidentia</taxon>
        <taxon>Neoheterodontei</taxon>
        <taxon>Myida</taxon>
        <taxon>Dreissenoidea</taxon>
        <taxon>Dreissenidae</taxon>
        <taxon>Dreissena</taxon>
    </lineage>
</organism>